<reference evidence="3 5" key="2">
    <citation type="submission" date="2018-04" db="EMBL/GenBank/DDBJ databases">
        <title>Whole genome sequence comparison of clinical and drinking water Legionella pneumophila isolates.</title>
        <authorList>
            <person name="Garner E."/>
        </authorList>
    </citation>
    <scope>NUCLEOTIDE SEQUENCE [LARGE SCALE GENOMIC DNA]</scope>
    <source>
        <strain evidence="3 5">WH02</strain>
    </source>
</reference>
<dbReference type="RefSeq" id="WP_108291096.1">
    <property type="nucleotide sequence ID" value="NZ_JAWVLH010000001.1"/>
</dbReference>
<dbReference type="EMBL" id="QFGG01000002">
    <property type="protein sequence ID" value="TID45727.1"/>
    <property type="molecule type" value="Genomic_DNA"/>
</dbReference>
<feature type="compositionally biased region" description="Basic and acidic residues" evidence="1">
    <location>
        <begin position="8"/>
        <end position="41"/>
    </location>
</feature>
<reference evidence="2 4" key="1">
    <citation type="submission" date="2018-04" db="EMBL/GenBank/DDBJ databases">
        <title>Whole genome sequence comparison of clinical and drinking water Legionella pneumophila isolates associated with the Flint Water Crisis.</title>
        <authorList>
            <person name="Garner E."/>
            <person name="Brown C."/>
            <person name="Schwake O."/>
            <person name="Coil D."/>
            <person name="Jospin G."/>
            <person name="Eisen J."/>
            <person name="Edwards M."/>
            <person name="Pruden A."/>
        </authorList>
    </citation>
    <scope>NUCLEOTIDE SEQUENCE [LARGE SCALE GENOMIC DNA]</scope>
    <source>
        <strain evidence="2 4">Genessee03</strain>
    </source>
</reference>
<feature type="region of interest" description="Disordered" evidence="1">
    <location>
        <begin position="1"/>
        <end position="61"/>
    </location>
</feature>
<sequence>MPGLNKESLQEWKKNHQNARQEKQEHVVAEQPKENPSHGEQVDQYNSLTEGDFETFDPNAD</sequence>
<evidence type="ECO:0000256" key="1">
    <source>
        <dbReference type="SAM" id="MobiDB-lite"/>
    </source>
</evidence>
<evidence type="ECO:0000313" key="3">
    <source>
        <dbReference type="EMBL" id="TID45727.1"/>
    </source>
</evidence>
<comment type="caution">
    <text evidence="3">The sequence shown here is derived from an EMBL/GenBank/DDBJ whole genome shotgun (WGS) entry which is preliminary data.</text>
</comment>
<feature type="compositionally biased region" description="Acidic residues" evidence="1">
    <location>
        <begin position="51"/>
        <end position="61"/>
    </location>
</feature>
<dbReference type="Proteomes" id="UP000306421">
    <property type="component" value="Unassembled WGS sequence"/>
</dbReference>
<protein>
    <submittedName>
        <fullName evidence="3">Uncharacterized protein</fullName>
    </submittedName>
</protein>
<evidence type="ECO:0000313" key="5">
    <source>
        <dbReference type="Proteomes" id="UP000306421"/>
    </source>
</evidence>
<dbReference type="Proteomes" id="UP000251035">
    <property type="component" value="Unassembled WGS sequence"/>
</dbReference>
<evidence type="ECO:0000313" key="2">
    <source>
        <dbReference type="EMBL" id="PUT48963.1"/>
    </source>
</evidence>
<dbReference type="EMBL" id="QCXM01000002">
    <property type="protein sequence ID" value="PUT48963.1"/>
    <property type="molecule type" value="Genomic_DNA"/>
</dbReference>
<keyword evidence="4" id="KW-1185">Reference proteome</keyword>
<proteinExistence type="predicted"/>
<organism evidence="3 5">
    <name type="scientific">Legionella taurinensis</name>
    <dbReference type="NCBI Taxonomy" id="70611"/>
    <lineage>
        <taxon>Bacteria</taxon>
        <taxon>Pseudomonadati</taxon>
        <taxon>Pseudomonadota</taxon>
        <taxon>Gammaproteobacteria</taxon>
        <taxon>Legionellales</taxon>
        <taxon>Legionellaceae</taxon>
        <taxon>Legionella</taxon>
    </lineage>
</organism>
<gene>
    <name evidence="2" type="ORF">DB745_02815</name>
    <name evidence="3" type="ORF">DIZ81_02810</name>
</gene>
<name>A0AB38N8N1_9GAMM</name>
<accession>A0AB38N8N1</accession>
<evidence type="ECO:0000313" key="4">
    <source>
        <dbReference type="Proteomes" id="UP000251035"/>
    </source>
</evidence>
<dbReference type="AlphaFoldDB" id="A0AB38N8N1"/>